<dbReference type="EMBL" id="JAVDXU010000001">
    <property type="protein sequence ID" value="MDR7269150.1"/>
    <property type="molecule type" value="Genomic_DNA"/>
</dbReference>
<comment type="caution">
    <text evidence="2">The sequence shown here is derived from an EMBL/GenBank/DDBJ whole genome shotgun (WGS) entry which is preliminary data.</text>
</comment>
<proteinExistence type="predicted"/>
<reference evidence="2 3" key="1">
    <citation type="submission" date="2023-07" db="EMBL/GenBank/DDBJ databases">
        <title>Sorghum-associated microbial communities from plants grown in Nebraska, USA.</title>
        <authorList>
            <person name="Schachtman D."/>
        </authorList>
    </citation>
    <scope>NUCLEOTIDE SEQUENCE [LARGE SCALE GENOMIC DNA]</scope>
    <source>
        <strain evidence="2 3">BE314</strain>
    </source>
</reference>
<evidence type="ECO:0000313" key="2">
    <source>
        <dbReference type="EMBL" id="MDR7269150.1"/>
    </source>
</evidence>
<accession>A0ABU1YLQ7</accession>
<evidence type="ECO:0000256" key="1">
    <source>
        <dbReference type="SAM" id="SignalP"/>
    </source>
</evidence>
<dbReference type="InterPro" id="IPR013424">
    <property type="entry name" value="Ice-binding_C"/>
</dbReference>
<gene>
    <name evidence="2" type="ORF">J2X20_001779</name>
</gene>
<keyword evidence="3" id="KW-1185">Reference proteome</keyword>
<protein>
    <recommendedName>
        <fullName evidence="4">PEP-CTERM protein-sorting domain-containing protein</fullName>
    </recommendedName>
</protein>
<feature type="chain" id="PRO_5045567159" description="PEP-CTERM protein-sorting domain-containing protein" evidence="1">
    <location>
        <begin position="21"/>
        <end position="162"/>
    </location>
</feature>
<dbReference type="NCBIfam" id="TIGR02595">
    <property type="entry name" value="PEP_CTERM"/>
    <property type="match status" value="1"/>
</dbReference>
<evidence type="ECO:0000313" key="3">
    <source>
        <dbReference type="Proteomes" id="UP001180453"/>
    </source>
</evidence>
<sequence length="162" mass="16315">MIRKSLLALAALTLAGAAVASPHSITGSFDSNPGVTVLTGTFDFDDAQVAAGGFDGAFDLTALDFVFNGESFTLAQAAFNSAYVQFDGGTLTGPNGFFTTAGGGTLELQSFFGSSNFTFSTTRGDQLGTLAVAATVPEPMSLALVLGGLAAVGAASRRRKAA</sequence>
<dbReference type="RefSeq" id="WP_310263559.1">
    <property type="nucleotide sequence ID" value="NZ_JAVDXU010000001.1"/>
</dbReference>
<organism evidence="2 3">
    <name type="scientific">Roseateles saccharophilus</name>
    <name type="common">Pseudomonas saccharophila</name>
    <dbReference type="NCBI Taxonomy" id="304"/>
    <lineage>
        <taxon>Bacteria</taxon>
        <taxon>Pseudomonadati</taxon>
        <taxon>Pseudomonadota</taxon>
        <taxon>Betaproteobacteria</taxon>
        <taxon>Burkholderiales</taxon>
        <taxon>Sphaerotilaceae</taxon>
        <taxon>Roseateles</taxon>
    </lineage>
</organism>
<keyword evidence="1" id="KW-0732">Signal</keyword>
<evidence type="ECO:0008006" key="4">
    <source>
        <dbReference type="Google" id="ProtNLM"/>
    </source>
</evidence>
<dbReference type="Proteomes" id="UP001180453">
    <property type="component" value="Unassembled WGS sequence"/>
</dbReference>
<name>A0ABU1YLQ7_ROSSA</name>
<feature type="signal peptide" evidence="1">
    <location>
        <begin position="1"/>
        <end position="20"/>
    </location>
</feature>